<dbReference type="STRING" id="3708.A0A078GVB3"/>
<protein>
    <submittedName>
        <fullName evidence="3">BnaC07g32750D protein</fullName>
    </submittedName>
</protein>
<sequence length="100" mass="11459">MAAHQDNLVLSVFPNQSCILLVFTCIIITNHIIETGRDLCRFSLTRSYWHRRLNNGSFPSLSLTHKEVGGSFYTIREIVREIIQENRVLGTSDLILLDAR</sequence>
<proteinExistence type="predicted"/>
<keyword evidence="1" id="KW-0472">Membrane</keyword>
<dbReference type="Proteomes" id="UP000028999">
    <property type="component" value="Unassembled WGS sequence"/>
</dbReference>
<dbReference type="InterPro" id="IPR058942">
    <property type="entry name" value="AT3G52170-like"/>
</dbReference>
<accession>A0A078GVB3</accession>
<keyword evidence="1" id="KW-1133">Transmembrane helix</keyword>
<keyword evidence="1" id="KW-0812">Transmembrane</keyword>
<name>A0A078GVB3_BRANA</name>
<feature type="transmembrane region" description="Helical" evidence="1">
    <location>
        <begin position="12"/>
        <end position="33"/>
    </location>
</feature>
<evidence type="ECO:0000259" key="2">
    <source>
        <dbReference type="Pfam" id="PF25896"/>
    </source>
</evidence>
<evidence type="ECO:0000313" key="3">
    <source>
        <dbReference type="EMBL" id="CDY29069.1"/>
    </source>
</evidence>
<evidence type="ECO:0000256" key="1">
    <source>
        <dbReference type="SAM" id="Phobius"/>
    </source>
</evidence>
<organism evidence="3 4">
    <name type="scientific">Brassica napus</name>
    <name type="common">Rape</name>
    <dbReference type="NCBI Taxonomy" id="3708"/>
    <lineage>
        <taxon>Eukaryota</taxon>
        <taxon>Viridiplantae</taxon>
        <taxon>Streptophyta</taxon>
        <taxon>Embryophyta</taxon>
        <taxon>Tracheophyta</taxon>
        <taxon>Spermatophyta</taxon>
        <taxon>Magnoliopsida</taxon>
        <taxon>eudicotyledons</taxon>
        <taxon>Gunneridae</taxon>
        <taxon>Pentapetalae</taxon>
        <taxon>rosids</taxon>
        <taxon>malvids</taxon>
        <taxon>Brassicales</taxon>
        <taxon>Brassicaceae</taxon>
        <taxon>Brassiceae</taxon>
        <taxon>Brassica</taxon>
    </lineage>
</organism>
<reference evidence="3 4" key="1">
    <citation type="journal article" date="2014" name="Science">
        <title>Plant genetics. Early allopolyploid evolution in the post-Neolithic Brassica napus oilseed genome.</title>
        <authorList>
            <person name="Chalhoub B."/>
            <person name="Denoeud F."/>
            <person name="Liu S."/>
            <person name="Parkin I.A."/>
            <person name="Tang H."/>
            <person name="Wang X."/>
            <person name="Chiquet J."/>
            <person name="Belcram H."/>
            <person name="Tong C."/>
            <person name="Samans B."/>
            <person name="Correa M."/>
            <person name="Da Silva C."/>
            <person name="Just J."/>
            <person name="Falentin C."/>
            <person name="Koh C.S."/>
            <person name="Le Clainche I."/>
            <person name="Bernard M."/>
            <person name="Bento P."/>
            <person name="Noel B."/>
            <person name="Labadie K."/>
            <person name="Alberti A."/>
            <person name="Charles M."/>
            <person name="Arnaud D."/>
            <person name="Guo H."/>
            <person name="Daviaud C."/>
            <person name="Alamery S."/>
            <person name="Jabbari K."/>
            <person name="Zhao M."/>
            <person name="Edger P.P."/>
            <person name="Chelaifa H."/>
            <person name="Tack D."/>
            <person name="Lassalle G."/>
            <person name="Mestiri I."/>
            <person name="Schnel N."/>
            <person name="Le Paslier M.C."/>
            <person name="Fan G."/>
            <person name="Renault V."/>
            <person name="Bayer P.E."/>
            <person name="Golicz A.A."/>
            <person name="Manoli S."/>
            <person name="Lee T.H."/>
            <person name="Thi V.H."/>
            <person name="Chalabi S."/>
            <person name="Hu Q."/>
            <person name="Fan C."/>
            <person name="Tollenaere R."/>
            <person name="Lu Y."/>
            <person name="Battail C."/>
            <person name="Shen J."/>
            <person name="Sidebottom C.H."/>
            <person name="Wang X."/>
            <person name="Canaguier A."/>
            <person name="Chauveau A."/>
            <person name="Berard A."/>
            <person name="Deniot G."/>
            <person name="Guan M."/>
            <person name="Liu Z."/>
            <person name="Sun F."/>
            <person name="Lim Y.P."/>
            <person name="Lyons E."/>
            <person name="Town C.D."/>
            <person name="Bancroft I."/>
            <person name="Wang X."/>
            <person name="Meng J."/>
            <person name="Ma J."/>
            <person name="Pires J.C."/>
            <person name="King G.J."/>
            <person name="Brunel D."/>
            <person name="Delourme R."/>
            <person name="Renard M."/>
            <person name="Aury J.M."/>
            <person name="Adams K.L."/>
            <person name="Batley J."/>
            <person name="Snowdon R.J."/>
            <person name="Tost J."/>
            <person name="Edwards D."/>
            <person name="Zhou Y."/>
            <person name="Hua W."/>
            <person name="Sharpe A.G."/>
            <person name="Paterson A.H."/>
            <person name="Guan C."/>
            <person name="Wincker P."/>
        </authorList>
    </citation>
    <scope>NUCLEOTIDE SEQUENCE [LARGE SCALE GENOMIC DNA]</scope>
    <source>
        <strain evidence="4">cv. Darmor-bzh</strain>
    </source>
</reference>
<dbReference type="PANTHER" id="PTHR34568:SF1">
    <property type="entry name" value="DNA BINDING PROTEIN"/>
    <property type="match status" value="1"/>
</dbReference>
<dbReference type="Gramene" id="CDY29069">
    <property type="protein sequence ID" value="CDY29069"/>
    <property type="gene ID" value="GSBRNA2T00041813001"/>
</dbReference>
<dbReference type="AlphaFoldDB" id="A0A078GVB3"/>
<dbReference type="PANTHER" id="PTHR34568">
    <property type="entry name" value="RRM DOMAIN-CONTAINING PROTEIN"/>
    <property type="match status" value="1"/>
</dbReference>
<evidence type="ECO:0000313" key="4">
    <source>
        <dbReference type="Proteomes" id="UP000028999"/>
    </source>
</evidence>
<dbReference type="EMBL" id="LK032229">
    <property type="protein sequence ID" value="CDY29069.1"/>
    <property type="molecule type" value="Genomic_DNA"/>
</dbReference>
<keyword evidence="4" id="KW-1185">Reference proteome</keyword>
<gene>
    <name evidence="3" type="primary">BnaC07g32750D</name>
    <name evidence="3" type="ORF">GSBRNA2T00041813001</name>
</gene>
<dbReference type="Pfam" id="PF25896">
    <property type="entry name" value="HTH_AT3G52170"/>
    <property type="match status" value="1"/>
</dbReference>
<feature type="domain" description="AT3G52170-like helix-turn-helix" evidence="2">
    <location>
        <begin position="50"/>
        <end position="83"/>
    </location>
</feature>
<dbReference type="PaxDb" id="3708-A0A078GVB3"/>
<dbReference type="InterPro" id="IPR058941">
    <property type="entry name" value="HTH_AT3G52170-like"/>
</dbReference>